<dbReference type="AlphaFoldDB" id="A0A6J7FZ80"/>
<accession>A0A6J7FZ80</accession>
<organism evidence="2">
    <name type="scientific">freshwater metagenome</name>
    <dbReference type="NCBI Taxonomy" id="449393"/>
    <lineage>
        <taxon>unclassified sequences</taxon>
        <taxon>metagenomes</taxon>
        <taxon>ecological metagenomes</taxon>
    </lineage>
</organism>
<evidence type="ECO:0000313" key="2">
    <source>
        <dbReference type="EMBL" id="CAB4896983.1"/>
    </source>
</evidence>
<dbReference type="EMBL" id="CAFBMQ010000001">
    <property type="protein sequence ID" value="CAB4896983.1"/>
    <property type="molecule type" value="Genomic_DNA"/>
</dbReference>
<name>A0A6J7FZ80_9ZZZZ</name>
<feature type="compositionally biased region" description="Low complexity" evidence="1">
    <location>
        <begin position="230"/>
        <end position="249"/>
    </location>
</feature>
<protein>
    <submittedName>
        <fullName evidence="2">Unannotated protein</fullName>
    </submittedName>
</protein>
<reference evidence="2" key="1">
    <citation type="submission" date="2020-05" db="EMBL/GenBank/DDBJ databases">
        <authorList>
            <person name="Chiriac C."/>
            <person name="Salcher M."/>
            <person name="Ghai R."/>
            <person name="Kavagutti S V."/>
        </authorList>
    </citation>
    <scope>NUCLEOTIDE SEQUENCE</scope>
</reference>
<proteinExistence type="predicted"/>
<sequence length="249" mass="26565">MFATSVHEPADWAEFVTHALAGAAANIGGIEAILAGRPGSWEADGVRNLLTSTVGHDKENLLEHRREALVVEVDIDELLTDMGAWEPYDEASRELARRYDAIGIATVTGDPGDPLVEEGLRRLEPATEEQDRQADSIAELEERLEEQRLQDWASYGRALQAAVEAEAGRLAGLAVPVIVRVQQEASRAADERTCATWGLIDQLLTVAVQVTELPGGGRPPLSRLEVTGHASGAAQPPADSAGPSAPGRT</sequence>
<gene>
    <name evidence="2" type="ORF">UFOPK3609_00075</name>
</gene>
<evidence type="ECO:0000256" key="1">
    <source>
        <dbReference type="SAM" id="MobiDB-lite"/>
    </source>
</evidence>
<feature type="region of interest" description="Disordered" evidence="1">
    <location>
        <begin position="214"/>
        <end position="249"/>
    </location>
</feature>